<dbReference type="GO" id="GO:0052621">
    <property type="term" value="F:diguanylate cyclase activity"/>
    <property type="evidence" value="ECO:0007669"/>
    <property type="project" value="UniProtKB-EC"/>
</dbReference>
<dbReference type="SUPFAM" id="SSF52172">
    <property type="entry name" value="CheY-like"/>
    <property type="match status" value="1"/>
</dbReference>
<dbReference type="Pfam" id="PF00072">
    <property type="entry name" value="Response_reg"/>
    <property type="match status" value="1"/>
</dbReference>
<accession>A0AA43Q230</accession>
<evidence type="ECO:0000259" key="6">
    <source>
        <dbReference type="PROSITE" id="PS50887"/>
    </source>
</evidence>
<dbReference type="CDD" id="cd01949">
    <property type="entry name" value="GGDEF"/>
    <property type="match status" value="1"/>
</dbReference>
<dbReference type="Gene3D" id="3.40.50.2300">
    <property type="match status" value="1"/>
</dbReference>
<gene>
    <name evidence="7" type="ORF">PSU93_03030</name>
</gene>
<protein>
    <recommendedName>
        <fullName evidence="2">diguanylate cyclase</fullName>
        <ecNumber evidence="2">2.7.7.65</ecNumber>
    </recommendedName>
</protein>
<evidence type="ECO:0000256" key="1">
    <source>
        <dbReference type="ARBA" id="ARBA00001946"/>
    </source>
</evidence>
<feature type="domain" description="Response regulatory" evidence="5">
    <location>
        <begin position="6"/>
        <end position="122"/>
    </location>
</feature>
<evidence type="ECO:0000256" key="3">
    <source>
        <dbReference type="ARBA" id="ARBA00034247"/>
    </source>
</evidence>
<dbReference type="InterPro" id="IPR000160">
    <property type="entry name" value="GGDEF_dom"/>
</dbReference>
<dbReference type="PANTHER" id="PTHR45138:SF9">
    <property type="entry name" value="DIGUANYLATE CYCLASE DGCM-RELATED"/>
    <property type="match status" value="1"/>
</dbReference>
<keyword evidence="7" id="KW-0548">Nucleotidyltransferase</keyword>
<dbReference type="PANTHER" id="PTHR45138">
    <property type="entry name" value="REGULATORY COMPONENTS OF SENSORY TRANSDUCTION SYSTEM"/>
    <property type="match status" value="1"/>
</dbReference>
<dbReference type="InterPro" id="IPR011006">
    <property type="entry name" value="CheY-like_superfamily"/>
</dbReference>
<dbReference type="GO" id="GO:0043709">
    <property type="term" value="P:cell adhesion involved in single-species biofilm formation"/>
    <property type="evidence" value="ECO:0007669"/>
    <property type="project" value="TreeGrafter"/>
</dbReference>
<dbReference type="EMBL" id="JAQSDF010000005">
    <property type="protein sequence ID" value="MDI1230106.1"/>
    <property type="molecule type" value="Genomic_DNA"/>
</dbReference>
<dbReference type="InterPro" id="IPR001789">
    <property type="entry name" value="Sig_transdc_resp-reg_receiver"/>
</dbReference>
<comment type="caution">
    <text evidence="7">The sequence shown here is derived from an EMBL/GenBank/DDBJ whole genome shotgun (WGS) entry which is preliminary data.</text>
</comment>
<reference evidence="7" key="1">
    <citation type="submission" date="2023-01" db="EMBL/GenBank/DDBJ databases">
        <title>Biogeochemical cycle of methane in antarctic sediments.</title>
        <authorList>
            <person name="Roldan D.M."/>
            <person name="Menes R.J."/>
        </authorList>
    </citation>
    <scope>NUCLEOTIDE SEQUENCE [LARGE SCALE GENOMIC DNA]</scope>
    <source>
        <strain evidence="7">K-2018 MAG008</strain>
    </source>
</reference>
<keyword evidence="7" id="KW-0808">Transferase</keyword>
<comment type="catalytic activity">
    <reaction evidence="3">
        <text>2 GTP = 3',3'-c-di-GMP + 2 diphosphate</text>
        <dbReference type="Rhea" id="RHEA:24898"/>
        <dbReference type="ChEBI" id="CHEBI:33019"/>
        <dbReference type="ChEBI" id="CHEBI:37565"/>
        <dbReference type="ChEBI" id="CHEBI:58805"/>
        <dbReference type="EC" id="2.7.7.65"/>
    </reaction>
</comment>
<dbReference type="SUPFAM" id="SSF55073">
    <property type="entry name" value="Nucleotide cyclase"/>
    <property type="match status" value="1"/>
</dbReference>
<evidence type="ECO:0000256" key="2">
    <source>
        <dbReference type="ARBA" id="ARBA00012528"/>
    </source>
</evidence>
<keyword evidence="8" id="KW-1185">Reference proteome</keyword>
<evidence type="ECO:0000313" key="7">
    <source>
        <dbReference type="EMBL" id="MDI1230106.1"/>
    </source>
</evidence>
<dbReference type="Gene3D" id="3.30.70.270">
    <property type="match status" value="1"/>
</dbReference>
<feature type="domain" description="GGDEF" evidence="6">
    <location>
        <begin position="165"/>
        <end position="302"/>
    </location>
</feature>
<keyword evidence="4" id="KW-0597">Phosphoprotein</keyword>
<feature type="modified residue" description="4-aspartylphosphate" evidence="4">
    <location>
        <position position="55"/>
    </location>
</feature>
<name>A0AA43Q230_9GAMM</name>
<dbReference type="SMART" id="SM00267">
    <property type="entry name" value="GGDEF"/>
    <property type="match status" value="1"/>
</dbReference>
<proteinExistence type="predicted"/>
<dbReference type="PROSITE" id="PS50887">
    <property type="entry name" value="GGDEF"/>
    <property type="match status" value="1"/>
</dbReference>
<dbReference type="SMART" id="SM00448">
    <property type="entry name" value="REC"/>
    <property type="match status" value="1"/>
</dbReference>
<dbReference type="Proteomes" id="UP001160519">
    <property type="component" value="Unassembled WGS sequence"/>
</dbReference>
<dbReference type="PROSITE" id="PS50110">
    <property type="entry name" value="RESPONSE_REGULATORY"/>
    <property type="match status" value="1"/>
</dbReference>
<evidence type="ECO:0000313" key="8">
    <source>
        <dbReference type="Proteomes" id="UP001160519"/>
    </source>
</evidence>
<comment type="cofactor">
    <cofactor evidence="1">
        <name>Mg(2+)</name>
        <dbReference type="ChEBI" id="CHEBI:18420"/>
    </cofactor>
</comment>
<dbReference type="AlphaFoldDB" id="A0AA43Q230"/>
<dbReference type="InterPro" id="IPR050469">
    <property type="entry name" value="Diguanylate_Cyclase"/>
</dbReference>
<organism evidence="7 8">
    <name type="scientific">Candidatus Methylobacter titanis</name>
    <dbReference type="NCBI Taxonomy" id="3053457"/>
    <lineage>
        <taxon>Bacteria</taxon>
        <taxon>Pseudomonadati</taxon>
        <taxon>Pseudomonadota</taxon>
        <taxon>Gammaproteobacteria</taxon>
        <taxon>Methylococcales</taxon>
        <taxon>Methylococcaceae</taxon>
        <taxon>Methylobacter</taxon>
    </lineage>
</organism>
<dbReference type="GO" id="GO:0005886">
    <property type="term" value="C:plasma membrane"/>
    <property type="evidence" value="ECO:0007669"/>
    <property type="project" value="TreeGrafter"/>
</dbReference>
<evidence type="ECO:0000256" key="4">
    <source>
        <dbReference type="PROSITE-ProRule" id="PRU00169"/>
    </source>
</evidence>
<dbReference type="NCBIfam" id="TIGR00254">
    <property type="entry name" value="GGDEF"/>
    <property type="match status" value="1"/>
</dbReference>
<dbReference type="EC" id="2.7.7.65" evidence="2"/>
<dbReference type="InterPro" id="IPR029787">
    <property type="entry name" value="Nucleotide_cyclase"/>
</dbReference>
<dbReference type="GO" id="GO:1902201">
    <property type="term" value="P:negative regulation of bacterial-type flagellum-dependent cell motility"/>
    <property type="evidence" value="ECO:0007669"/>
    <property type="project" value="TreeGrafter"/>
</dbReference>
<dbReference type="GO" id="GO:0000160">
    <property type="term" value="P:phosphorelay signal transduction system"/>
    <property type="evidence" value="ECO:0007669"/>
    <property type="project" value="InterPro"/>
</dbReference>
<evidence type="ECO:0000259" key="5">
    <source>
        <dbReference type="PROSITE" id="PS50110"/>
    </source>
</evidence>
<dbReference type="InterPro" id="IPR043128">
    <property type="entry name" value="Rev_trsase/Diguanyl_cyclase"/>
</dbReference>
<dbReference type="Pfam" id="PF00990">
    <property type="entry name" value="GGDEF"/>
    <property type="match status" value="1"/>
</dbReference>
<dbReference type="FunFam" id="3.30.70.270:FF:000001">
    <property type="entry name" value="Diguanylate cyclase domain protein"/>
    <property type="match status" value="1"/>
</dbReference>
<sequence>MTNKQRVLIVDDEKFNRQILSELLLPDYDVFLAKDGEQAIALAGTEPQPDLILLDVIMPGMDGYEVLRRLRADERTCAISVMFVTGMSEEGDETKGLNMGAVDYILKPFRSAVVRARVRNHMNYIWQRKQLESDALIDSLTGIANRRQFDHTVDDEWRRANRHGSTLSLAMIDVDYFKLYNDTYGHGEGDQALRQIAKAMSQALNRSSDLVARYGGEEFVLLLPEIESDEAVRIAEQIRLAVEALGLCHQKSSVAACVTISIGGVSLVPSSNASIAEMLVLADNQLYLAKDAGRNAVSWGAVESA</sequence>